<keyword evidence="2" id="KW-0472">Membrane</keyword>
<proteinExistence type="predicted"/>
<dbReference type="EMBL" id="MU004187">
    <property type="protein sequence ID" value="KAF2497165.1"/>
    <property type="molecule type" value="Genomic_DNA"/>
</dbReference>
<dbReference type="AlphaFoldDB" id="A0A6A6QXI2"/>
<feature type="transmembrane region" description="Helical" evidence="2">
    <location>
        <begin position="175"/>
        <end position="194"/>
    </location>
</feature>
<keyword evidence="4" id="KW-1185">Reference proteome</keyword>
<evidence type="ECO:0000313" key="3">
    <source>
        <dbReference type="EMBL" id="KAF2497165.1"/>
    </source>
</evidence>
<keyword evidence="2" id="KW-1133">Transmembrane helix</keyword>
<dbReference type="OrthoDB" id="10467559at2759"/>
<accession>A0A6A6QXI2</accession>
<feature type="region of interest" description="Disordered" evidence="1">
    <location>
        <begin position="1"/>
        <end position="21"/>
    </location>
</feature>
<reference evidence="3" key="1">
    <citation type="journal article" date="2020" name="Stud. Mycol.">
        <title>101 Dothideomycetes genomes: a test case for predicting lifestyles and emergence of pathogens.</title>
        <authorList>
            <person name="Haridas S."/>
            <person name="Albert R."/>
            <person name="Binder M."/>
            <person name="Bloem J."/>
            <person name="Labutti K."/>
            <person name="Salamov A."/>
            <person name="Andreopoulos B."/>
            <person name="Baker S."/>
            <person name="Barry K."/>
            <person name="Bills G."/>
            <person name="Bluhm B."/>
            <person name="Cannon C."/>
            <person name="Castanera R."/>
            <person name="Culley D."/>
            <person name="Daum C."/>
            <person name="Ezra D."/>
            <person name="Gonzalez J."/>
            <person name="Henrissat B."/>
            <person name="Kuo A."/>
            <person name="Liang C."/>
            <person name="Lipzen A."/>
            <person name="Lutzoni F."/>
            <person name="Magnuson J."/>
            <person name="Mondo S."/>
            <person name="Nolan M."/>
            <person name="Ohm R."/>
            <person name="Pangilinan J."/>
            <person name="Park H.-J."/>
            <person name="Ramirez L."/>
            <person name="Alfaro M."/>
            <person name="Sun H."/>
            <person name="Tritt A."/>
            <person name="Yoshinaga Y."/>
            <person name="Zwiers L.-H."/>
            <person name="Turgeon B."/>
            <person name="Goodwin S."/>
            <person name="Spatafora J."/>
            <person name="Crous P."/>
            <person name="Grigoriev I."/>
        </authorList>
    </citation>
    <scope>NUCLEOTIDE SEQUENCE</scope>
    <source>
        <strain evidence="3">CBS 269.34</strain>
    </source>
</reference>
<feature type="transmembrane region" description="Helical" evidence="2">
    <location>
        <begin position="146"/>
        <end position="169"/>
    </location>
</feature>
<gene>
    <name evidence="3" type="ORF">BU16DRAFT_581135</name>
</gene>
<name>A0A6A6QXI2_9PEZI</name>
<evidence type="ECO:0000313" key="4">
    <source>
        <dbReference type="Proteomes" id="UP000799750"/>
    </source>
</evidence>
<dbReference type="Proteomes" id="UP000799750">
    <property type="component" value="Unassembled WGS sequence"/>
</dbReference>
<evidence type="ECO:0000256" key="1">
    <source>
        <dbReference type="SAM" id="MobiDB-lite"/>
    </source>
</evidence>
<keyword evidence="2" id="KW-0812">Transmembrane</keyword>
<feature type="compositionally biased region" description="Polar residues" evidence="1">
    <location>
        <begin position="1"/>
        <end position="13"/>
    </location>
</feature>
<organism evidence="3 4">
    <name type="scientific">Lophium mytilinum</name>
    <dbReference type="NCBI Taxonomy" id="390894"/>
    <lineage>
        <taxon>Eukaryota</taxon>
        <taxon>Fungi</taxon>
        <taxon>Dikarya</taxon>
        <taxon>Ascomycota</taxon>
        <taxon>Pezizomycotina</taxon>
        <taxon>Dothideomycetes</taxon>
        <taxon>Pleosporomycetidae</taxon>
        <taxon>Mytilinidiales</taxon>
        <taxon>Mytilinidiaceae</taxon>
        <taxon>Lophium</taxon>
    </lineage>
</organism>
<evidence type="ECO:0000256" key="2">
    <source>
        <dbReference type="SAM" id="Phobius"/>
    </source>
</evidence>
<sequence length="206" mass="22379">MGRNTHSTTSNKSAARMNQRLSVSQELRMNRTIGTSEENIPSSLVITYSTDVSIRNIGELNSTSGPNLDATATYLQNLITTFEKSEPLYDTTQLTTSLHRSDTEANVSSNDISFKLTTQPTWSGLTLLPSRASTLPKRGGKARKRLVRTCLLLNVALSTALGLAVGVAMRRAETGLTVGNTFLAFLVVIQKAVLADQRLEGREHVA</sequence>
<protein>
    <submittedName>
        <fullName evidence="3">Uncharacterized protein</fullName>
    </submittedName>
</protein>